<keyword evidence="20" id="KW-1185">Reference proteome</keyword>
<keyword evidence="5 16" id="KW-0812">Transmembrane</keyword>
<gene>
    <name evidence="19" type="ORF">C0Q70_05381</name>
</gene>
<dbReference type="PROSITE" id="PS01187">
    <property type="entry name" value="EGF_CA"/>
    <property type="match status" value="1"/>
</dbReference>
<dbReference type="Pfam" id="PF07645">
    <property type="entry name" value="EGF_CA"/>
    <property type="match status" value="1"/>
</dbReference>
<feature type="domain" description="EGF-like" evidence="18">
    <location>
        <begin position="1602"/>
        <end position="1635"/>
    </location>
</feature>
<feature type="domain" description="EGF-like" evidence="18">
    <location>
        <begin position="385"/>
        <end position="421"/>
    </location>
</feature>
<feature type="repeat" description="LDL-receptor class B" evidence="15">
    <location>
        <begin position="510"/>
        <end position="552"/>
    </location>
</feature>
<dbReference type="SMART" id="SM00135">
    <property type="entry name" value="LY"/>
    <property type="match status" value="20"/>
</dbReference>
<evidence type="ECO:0000313" key="19">
    <source>
        <dbReference type="EMBL" id="PVD34118.1"/>
    </source>
</evidence>
<keyword evidence="7" id="KW-0677">Repeat</keyword>
<feature type="domain" description="EGF-like" evidence="18">
    <location>
        <begin position="688"/>
        <end position="723"/>
    </location>
</feature>
<evidence type="ECO:0000313" key="20">
    <source>
        <dbReference type="Proteomes" id="UP000245119"/>
    </source>
</evidence>
<evidence type="ECO:0000256" key="15">
    <source>
        <dbReference type="PROSITE-ProRule" id="PRU00461"/>
    </source>
</evidence>
<feature type="transmembrane region" description="Helical" evidence="16">
    <location>
        <begin position="1693"/>
        <end position="1718"/>
    </location>
</feature>
<feature type="disulfide bond" evidence="14">
    <location>
        <begin position="201"/>
        <end position="216"/>
    </location>
</feature>
<keyword evidence="12" id="KW-0675">Receptor</keyword>
<dbReference type="InterPro" id="IPR000152">
    <property type="entry name" value="EGF-type_Asp/Asn_hydroxyl_site"/>
</dbReference>
<feature type="disulfide bond" evidence="14">
    <location>
        <begin position="322"/>
        <end position="337"/>
    </location>
</feature>
<dbReference type="SUPFAM" id="SSF57424">
    <property type="entry name" value="LDL receptor-like module"/>
    <property type="match status" value="3"/>
</dbReference>
<feature type="domain" description="EGF-like calcium-binding" evidence="17">
    <location>
        <begin position="382"/>
        <end position="421"/>
    </location>
</feature>
<evidence type="ECO:0000256" key="7">
    <source>
        <dbReference type="ARBA" id="ARBA00022737"/>
    </source>
</evidence>
<feature type="repeat" description="LDL-receptor class B" evidence="15">
    <location>
        <begin position="597"/>
        <end position="639"/>
    </location>
</feature>
<dbReference type="Gene3D" id="2.10.25.10">
    <property type="entry name" value="Laminin"/>
    <property type="match status" value="2"/>
</dbReference>
<feature type="repeat" description="LDL-receptor class B" evidence="15">
    <location>
        <begin position="1513"/>
        <end position="1554"/>
    </location>
</feature>
<dbReference type="GO" id="GO:0005886">
    <property type="term" value="C:plasma membrane"/>
    <property type="evidence" value="ECO:0007669"/>
    <property type="project" value="UniProtKB-SubCell"/>
</dbReference>
<dbReference type="InterPro" id="IPR002172">
    <property type="entry name" value="LDrepeatLR_classA_rpt"/>
</dbReference>
<evidence type="ECO:0000256" key="11">
    <source>
        <dbReference type="ARBA" id="ARBA00023157"/>
    </source>
</evidence>
<keyword evidence="3" id="KW-0245">EGF-like domain</keyword>
<feature type="repeat" description="LDL-receptor class B" evidence="15">
    <location>
        <begin position="857"/>
        <end position="900"/>
    </location>
</feature>
<feature type="repeat" description="LDL-receptor class B" evidence="15">
    <location>
        <begin position="467"/>
        <end position="509"/>
    </location>
</feature>
<dbReference type="Proteomes" id="UP000245119">
    <property type="component" value="Linkage Group LG3"/>
</dbReference>
<proteinExistence type="predicted"/>
<feature type="disulfide bond" evidence="14">
    <location>
        <begin position="139"/>
        <end position="151"/>
    </location>
</feature>
<keyword evidence="10 16" id="KW-0472">Membrane</keyword>
<keyword evidence="6" id="KW-0732">Signal</keyword>
<keyword evidence="4" id="KW-0254">Endocytosis</keyword>
<dbReference type="GO" id="GO:0005509">
    <property type="term" value="F:calcium ion binding"/>
    <property type="evidence" value="ECO:0007669"/>
    <property type="project" value="InterPro"/>
</dbReference>
<evidence type="ECO:0000259" key="17">
    <source>
        <dbReference type="SMART" id="SM00179"/>
    </source>
</evidence>
<reference evidence="19 20" key="1">
    <citation type="submission" date="2018-04" db="EMBL/GenBank/DDBJ databases">
        <title>The genome of golden apple snail Pomacea canaliculata provides insight into stress tolerance and invasive adaptation.</title>
        <authorList>
            <person name="Liu C."/>
            <person name="Liu B."/>
            <person name="Ren Y."/>
            <person name="Zhang Y."/>
            <person name="Wang H."/>
            <person name="Li S."/>
            <person name="Jiang F."/>
            <person name="Yin L."/>
            <person name="Zhang G."/>
            <person name="Qian W."/>
            <person name="Fan W."/>
        </authorList>
    </citation>
    <scope>NUCLEOTIDE SEQUENCE [LARGE SCALE GENOMIC DNA]</scope>
    <source>
        <strain evidence="19">SZHN2017</strain>
        <tissue evidence="19">Muscle</tissue>
    </source>
</reference>
<dbReference type="InterPro" id="IPR009030">
    <property type="entry name" value="Growth_fac_rcpt_cys_sf"/>
</dbReference>
<feature type="domain" description="EGF-like calcium-binding" evidence="17">
    <location>
        <begin position="685"/>
        <end position="723"/>
    </location>
</feature>
<evidence type="ECO:0000256" key="16">
    <source>
        <dbReference type="SAM" id="Phobius"/>
    </source>
</evidence>
<dbReference type="OrthoDB" id="72419at2759"/>
<evidence type="ECO:0000256" key="5">
    <source>
        <dbReference type="ARBA" id="ARBA00022692"/>
    </source>
</evidence>
<accession>A0A2T7PL26</accession>
<evidence type="ECO:0000256" key="14">
    <source>
        <dbReference type="PROSITE-ProRule" id="PRU00124"/>
    </source>
</evidence>
<dbReference type="Pfam" id="PF00057">
    <property type="entry name" value="Ldl_recept_a"/>
    <property type="match status" value="4"/>
</dbReference>
<dbReference type="Pfam" id="PF14670">
    <property type="entry name" value="FXa_inhibition"/>
    <property type="match status" value="2"/>
</dbReference>
<dbReference type="PROSITE" id="PS51120">
    <property type="entry name" value="LDLRB"/>
    <property type="match status" value="16"/>
</dbReference>
<feature type="repeat" description="LDL-receptor class B" evidence="15">
    <location>
        <begin position="1077"/>
        <end position="1119"/>
    </location>
</feature>
<feature type="domain" description="EGF-like" evidence="18">
    <location>
        <begin position="1297"/>
        <end position="1334"/>
    </location>
</feature>
<evidence type="ECO:0000256" key="9">
    <source>
        <dbReference type="ARBA" id="ARBA00022989"/>
    </source>
</evidence>
<dbReference type="Gene3D" id="2.120.10.30">
    <property type="entry name" value="TolB, C-terminal domain"/>
    <property type="match status" value="4"/>
</dbReference>
<evidence type="ECO:0000256" key="13">
    <source>
        <dbReference type="ARBA" id="ARBA00023180"/>
    </source>
</evidence>
<dbReference type="PANTHER" id="PTHR46513:SF44">
    <property type="entry name" value="LDL RECEPTOR RELATED PROTEIN 4"/>
    <property type="match status" value="1"/>
</dbReference>
<feature type="disulfide bond" evidence="14">
    <location>
        <begin position="283"/>
        <end position="298"/>
    </location>
</feature>
<feature type="repeat" description="LDL-receptor class B" evidence="15">
    <location>
        <begin position="1163"/>
        <end position="1206"/>
    </location>
</feature>
<feature type="disulfide bond" evidence="14">
    <location>
        <begin position="303"/>
        <end position="315"/>
    </location>
</feature>
<dbReference type="PROSITE" id="PS00010">
    <property type="entry name" value="ASX_HYDROXYL"/>
    <property type="match status" value="1"/>
</dbReference>
<feature type="domain" description="EGF-like" evidence="18">
    <location>
        <begin position="344"/>
        <end position="381"/>
    </location>
</feature>
<feature type="repeat" description="LDL-receptor class B" evidence="15">
    <location>
        <begin position="901"/>
        <end position="943"/>
    </location>
</feature>
<dbReference type="Pfam" id="PF00058">
    <property type="entry name" value="Ldl_recept_b"/>
    <property type="match status" value="15"/>
</dbReference>
<dbReference type="InterPro" id="IPR036055">
    <property type="entry name" value="LDL_receptor-like_sf"/>
</dbReference>
<feature type="repeat" description="LDL-receptor class B" evidence="15">
    <location>
        <begin position="771"/>
        <end position="813"/>
    </location>
</feature>
<dbReference type="PANTHER" id="PTHR46513">
    <property type="entry name" value="VITELLOGENIN RECEPTOR-LIKE PROTEIN-RELATED-RELATED"/>
    <property type="match status" value="1"/>
</dbReference>
<dbReference type="PROSITE" id="PS01209">
    <property type="entry name" value="LDLRA_1"/>
    <property type="match status" value="2"/>
</dbReference>
<keyword evidence="2" id="KW-1003">Cell membrane</keyword>
<name>A0A2T7PL26_POMCA</name>
<dbReference type="SMART" id="SM00192">
    <property type="entry name" value="LDLa"/>
    <property type="match status" value="5"/>
</dbReference>
<dbReference type="CDD" id="cd00112">
    <property type="entry name" value="LDLa"/>
    <property type="match status" value="5"/>
</dbReference>
<dbReference type="FunFam" id="2.120.10.30:FF:000008">
    <property type="entry name" value="Low-density lipoprotein receptor-related protein 4"/>
    <property type="match status" value="4"/>
</dbReference>
<keyword evidence="8" id="KW-0106">Calcium</keyword>
<dbReference type="InterPro" id="IPR050778">
    <property type="entry name" value="Cueball_EGF_LRP_Nidogen"/>
</dbReference>
<feature type="disulfide bond" evidence="14">
    <location>
        <begin position="158"/>
        <end position="173"/>
    </location>
</feature>
<comment type="subcellular location">
    <subcellularLocation>
        <location evidence="1">Cell membrane</location>
        <topology evidence="1">Single-pass type I membrane protein</topology>
    </subcellularLocation>
</comment>
<dbReference type="InterPro" id="IPR023415">
    <property type="entry name" value="LDLR_class-A_CS"/>
</dbReference>
<feature type="disulfide bond" evidence="14">
    <location>
        <begin position="310"/>
        <end position="328"/>
    </location>
</feature>
<feature type="repeat" description="LDL-receptor class B" evidence="15">
    <location>
        <begin position="1469"/>
        <end position="1512"/>
    </location>
</feature>
<dbReference type="InterPro" id="IPR000742">
    <property type="entry name" value="EGF"/>
</dbReference>
<evidence type="ECO:0000259" key="18">
    <source>
        <dbReference type="SMART" id="SM00181"/>
    </source>
</evidence>
<evidence type="ECO:0000256" key="10">
    <source>
        <dbReference type="ARBA" id="ARBA00023136"/>
    </source>
</evidence>
<evidence type="ECO:0000256" key="6">
    <source>
        <dbReference type="ARBA" id="ARBA00022729"/>
    </source>
</evidence>
<evidence type="ECO:0008006" key="21">
    <source>
        <dbReference type="Google" id="ProtNLM"/>
    </source>
</evidence>
<keyword evidence="9 16" id="KW-1133">Transmembrane helix</keyword>
<dbReference type="Gene3D" id="4.10.400.10">
    <property type="entry name" value="Low-density Lipoprotein Receptor"/>
    <property type="match status" value="4"/>
</dbReference>
<evidence type="ECO:0000256" key="8">
    <source>
        <dbReference type="ARBA" id="ARBA00022837"/>
    </source>
</evidence>
<comment type="caution">
    <text evidence="19">The sequence shown here is derived from an EMBL/GenBank/DDBJ whole genome shotgun (WGS) entry which is preliminary data.</text>
</comment>
<keyword evidence="11 14" id="KW-1015">Disulfide bond</keyword>
<protein>
    <recommendedName>
        <fullName evidence="21">EGF-like domain-containing protein</fullName>
    </recommendedName>
</protein>
<dbReference type="SMART" id="SM00181">
    <property type="entry name" value="EGF"/>
    <property type="match status" value="7"/>
</dbReference>
<dbReference type="InterPro" id="IPR018097">
    <property type="entry name" value="EGF_Ca-bd_CS"/>
</dbReference>
<dbReference type="PRINTS" id="PR00261">
    <property type="entry name" value="LDLRECEPTOR"/>
</dbReference>
<dbReference type="SUPFAM" id="SSF57184">
    <property type="entry name" value="Growth factor receptor domain"/>
    <property type="match status" value="1"/>
</dbReference>
<feature type="repeat" description="LDL-receptor class B" evidence="15">
    <location>
        <begin position="1207"/>
        <end position="1248"/>
    </location>
</feature>
<feature type="repeat" description="LDL-receptor class B" evidence="15">
    <location>
        <begin position="553"/>
        <end position="596"/>
    </location>
</feature>
<dbReference type="SUPFAM" id="SSF57196">
    <property type="entry name" value="EGF/Laminin"/>
    <property type="match status" value="2"/>
</dbReference>
<dbReference type="InterPro" id="IPR011042">
    <property type="entry name" value="6-blade_b-propeller_TolB-like"/>
</dbReference>
<dbReference type="InterPro" id="IPR000033">
    <property type="entry name" value="LDLR_classB_rpt"/>
</dbReference>
<dbReference type="SUPFAM" id="SSF63825">
    <property type="entry name" value="YWTD domain"/>
    <property type="match status" value="4"/>
</dbReference>
<feature type="domain" description="EGF-like calcium-binding" evidence="17">
    <location>
        <begin position="1295"/>
        <end position="1334"/>
    </location>
</feature>
<organism evidence="19 20">
    <name type="scientific">Pomacea canaliculata</name>
    <name type="common">Golden apple snail</name>
    <dbReference type="NCBI Taxonomy" id="400727"/>
    <lineage>
        <taxon>Eukaryota</taxon>
        <taxon>Metazoa</taxon>
        <taxon>Spiralia</taxon>
        <taxon>Lophotrochozoa</taxon>
        <taxon>Mollusca</taxon>
        <taxon>Gastropoda</taxon>
        <taxon>Caenogastropoda</taxon>
        <taxon>Architaenioglossa</taxon>
        <taxon>Ampullarioidea</taxon>
        <taxon>Ampullariidae</taxon>
        <taxon>Pomacea</taxon>
    </lineage>
</organism>
<feature type="repeat" description="LDL-receptor class B" evidence="15">
    <location>
        <begin position="1426"/>
        <end position="1468"/>
    </location>
</feature>
<feature type="disulfide bond" evidence="14">
    <location>
        <begin position="146"/>
        <end position="164"/>
    </location>
</feature>
<dbReference type="CDD" id="cd00054">
    <property type="entry name" value="EGF_CA"/>
    <property type="match status" value="1"/>
</dbReference>
<evidence type="ECO:0000256" key="2">
    <source>
        <dbReference type="ARBA" id="ARBA00022475"/>
    </source>
</evidence>
<feature type="repeat" description="LDL-receptor class B" evidence="15">
    <location>
        <begin position="814"/>
        <end position="856"/>
    </location>
</feature>
<feature type="domain" description="EGF-like" evidence="18">
    <location>
        <begin position="138"/>
        <end position="174"/>
    </location>
</feature>
<dbReference type="GO" id="GO:0006897">
    <property type="term" value="P:endocytosis"/>
    <property type="evidence" value="ECO:0007669"/>
    <property type="project" value="UniProtKB-KW"/>
</dbReference>
<feature type="domain" description="EGF-like" evidence="18">
    <location>
        <begin position="991"/>
        <end position="1030"/>
    </location>
</feature>
<feature type="repeat" description="LDL-receptor class B" evidence="15">
    <location>
        <begin position="1120"/>
        <end position="1162"/>
    </location>
</feature>
<dbReference type="PROSITE" id="PS50068">
    <property type="entry name" value="LDLRA_2"/>
    <property type="match status" value="4"/>
</dbReference>
<dbReference type="InterPro" id="IPR001881">
    <property type="entry name" value="EGF-like_Ca-bd_dom"/>
</dbReference>
<comment type="caution">
    <text evidence="14">Lacks conserved residue(s) required for the propagation of feature annotation.</text>
</comment>
<feature type="repeat" description="LDL-receptor class B" evidence="15">
    <location>
        <begin position="1382"/>
        <end position="1425"/>
    </location>
</feature>
<dbReference type="STRING" id="400727.A0A2T7PL26"/>
<evidence type="ECO:0000256" key="1">
    <source>
        <dbReference type="ARBA" id="ARBA00004251"/>
    </source>
</evidence>
<dbReference type="InterPro" id="IPR049883">
    <property type="entry name" value="NOTCH1_EGF-like"/>
</dbReference>
<evidence type="ECO:0000256" key="4">
    <source>
        <dbReference type="ARBA" id="ARBA00022583"/>
    </source>
</evidence>
<dbReference type="EMBL" id="PZQS01000003">
    <property type="protein sequence ID" value="PVD34118.1"/>
    <property type="molecule type" value="Genomic_DNA"/>
</dbReference>
<dbReference type="FunFam" id="2.10.25.10:FF:000009">
    <property type="entry name" value="Low-density lipoprotein receptor isoform 1"/>
    <property type="match status" value="1"/>
</dbReference>
<keyword evidence="13" id="KW-0325">Glycoprotein</keyword>
<dbReference type="SMART" id="SM00179">
    <property type="entry name" value="EGF_CA"/>
    <property type="match status" value="3"/>
</dbReference>
<evidence type="ECO:0000256" key="3">
    <source>
        <dbReference type="ARBA" id="ARBA00022536"/>
    </source>
</evidence>
<evidence type="ECO:0000256" key="12">
    <source>
        <dbReference type="ARBA" id="ARBA00023170"/>
    </source>
</evidence>
<dbReference type="Gene3D" id="4.10.1220.10">
    <property type="entry name" value="EGF-type module"/>
    <property type="match status" value="1"/>
</dbReference>
<sequence>MRLTVDLISDSRSASPVWQCKKHKEQWKGKEADCCLRDVDHSRNQAMEMVLYVLLAHHDSLPVVTVSAFPNIGSVMAMMTVKTAAMKKEAFVLHVTVPLRNSGAAMATVCQRNGAVMEMMIAQMALMKLMNTVVAPDKCSNVEFRCRDGSCIKKSWVCDRERDCQDGSDEDSCNREDRLLCRPDEMKCWSSGRCILRRNQCDGSNDCGDWEDELGCVIKASLLHKKLSYPGEREGENMDIWRCDGDKDCEDGSDELNCDVKRCGRGQFRCDTGMQCIDKRHKCDGTKDCLDGSDELSCVKKECSFGQFQCNNKRCIGIHKLCNGHSECGDGSDELHCDTEPDQGCETGRGGCAHECIPTKSGSRCQCRVGYQLTKEKKECEDVDECKSEGTCSQICRNTLGSFQCDCVSNYTLKLDGRGCKALGGEAYLIFANRVDIRRVTTDKTEYTSILQGLHNAIAVDFHLQQQLIFWSDVTLDKIKRAYMNGSNIQEIITEGLESPGGLAVDWIHNKLFWTDAGTRRIEVSNLDGRYRKVIIWQGLEKPRAIAAHPGKGTLFWTDWGNTPKIERAGMDGSLRTVIANTSVFWPNGLTLDYASERLYWADAKHHVIESAALDGSNRRIVINQGLPHPFALTLFEDELYWTDWYTKSINKANKFSGQPLETVRTELHYPMDIHTLHPQRQPAAENKCLESGCSHLCLPNEHSYTCTCPTGLQLTSDKQTCSQQVSSFLLFATQKDVRRLALDSSELADVVIPLTNVSSVVGVEYDSASDTVYWTDVELDIIGRAHWDGSMEQVVVGTSLESPAGLAVDWAGQNLYWTDAGNDRIEVSRLDGTLRSVLLWQDLDQPRDIVVDPRSGWMFWSDLGKQPRIERAGMDGLDRMTLVSSNLTWPNGLAIDYEKSRLYWMDAGHKVIESCNFEGRDRKTLIGFELKHPFGLTIYGETLYWTDWETHSIHVANKETGAQHSVLLSNVNNLMDLEVFHRHRYKVPTVCRTNNGGCSHLCLVAPLPRGHNCACPTGVLMSEDGVTCEKEMSNFLIFTRQQDIRRISLEVEYYADVVVAGSLKNAIAIDVDVVEGKMYWTDTVDDKISRANLNGSNIEVVVSDGLHTPDGLAIDSVGHKIYWTDDGHNRIEVANLDGSMRSVLVWQDLDKPRALALHYDEGHMFWTDWGGSPRIERADMDGKNRAVIIKENLMWPNGLTIDRPTNRIIWADAKTETIECADLSGHYRRKLVERVAHPYGLTAAGNSLYWTDWQGSAIFRADKTTGGNTTKIRDHLHGVMDIHAVQVNGVQTYINRCGKNNGGCSHLCLPSPGGVSCACPTGLLLQPDQKTCNTVPREYLLFSGRGSIRRISLDTPDHTDVYLPIPDLHNVIAVDFDYLEGMIYYTDIQLDVIRRATLNGSGWMETVVSKDLVTTDGLAVDWIARNLYWMDSGRDVIEVARLTGSCRKTIVDKDLDEPRAIAVFPVKGLLFWTDWGTKAKIERAFLDGTQREPLVTTGLGFPNALSIDYEAERLYWVDAKLDKIETSDLNGLHRVTLLQQVPHPFGLTLFGDFIYWTDWQTEKIERASKHDGMGRTLIQSRLEGLMDIHLVSSLRQTGSNLCSINNGGCTHLCFAHPDTFVCACPNIPDGKPCLTVPASSSDDISEYPYPEMTHKDMMGSSEGCSEYKGRAGLCHPKSPQNENSSAASEAGVYGAFVALGVIIFLILICAFTVFLIWRRHRRRRYNIEELTTLTYANPSYQKTSTETINSHSDQRSLHSWGTLHFRSSQEKLTVMVPDGESVLSGETTALVVHNRDAGNISL</sequence>